<dbReference type="PROSITE" id="PS51677">
    <property type="entry name" value="NODB"/>
    <property type="match status" value="1"/>
</dbReference>
<dbReference type="InterPro" id="IPR002509">
    <property type="entry name" value="NODB_dom"/>
</dbReference>
<organism evidence="2 3">
    <name type="scientific">Candidatus Accumulibacter proximus</name>
    <dbReference type="NCBI Taxonomy" id="2954385"/>
    <lineage>
        <taxon>Bacteria</taxon>
        <taxon>Pseudomonadati</taxon>
        <taxon>Pseudomonadota</taxon>
        <taxon>Betaproteobacteria</taxon>
        <taxon>Candidatus Accumulibacter</taxon>
    </lineage>
</organism>
<reference evidence="2 3" key="1">
    <citation type="submission" date="2020-10" db="EMBL/GenBank/DDBJ databases">
        <title>Connecting structure to function with the recovery of over 1000 high-quality activated sludge metagenome-assembled genomes encoding full-length rRNA genes using long-read sequencing.</title>
        <authorList>
            <person name="Singleton C.M."/>
            <person name="Petriglieri F."/>
            <person name="Kristensen J.M."/>
            <person name="Kirkegaard R.H."/>
            <person name="Michaelsen T.Y."/>
            <person name="Andersen M.H."/>
            <person name="Karst S.M."/>
            <person name="Dueholm M.S."/>
            <person name="Nielsen P.H."/>
            <person name="Albertsen M."/>
        </authorList>
    </citation>
    <scope>NUCLEOTIDE SEQUENCE [LARGE SCALE GENOMIC DNA]</scope>
    <source>
        <strain evidence="2">EsbW_18-Q3-R4-48_BATAC.285</strain>
    </source>
</reference>
<name>A0A935UGL0_9PROT</name>
<sequence>MKRIALKIDVDTCRGTLFGVPTLIELLQRHEASGTFFFSLGPDTSGREARHLSPSRYYDLLTRLYGLLLPAPDIGIRGAGCMRQARDAGLEVGIHAWNRVRWEKFVPTADNAWIEAEMEQASRRFAAVFGEQALAHAASGWRMNRHALRLTQRLGFCYASDCRGNFPFIPVVDGELVHCPQLPTTLPTLDELLVTATTSAAQAAERILAESASIDGDHVFTLRAELEGMKYKGAFEELLVGWMSRGYRLVALRDLLTSQNIATLPRHTVVFAEVPGRFGQRMTQGPAFLDTCI</sequence>
<dbReference type="GO" id="GO:0005975">
    <property type="term" value="P:carbohydrate metabolic process"/>
    <property type="evidence" value="ECO:0007669"/>
    <property type="project" value="InterPro"/>
</dbReference>
<dbReference type="Pfam" id="PF01522">
    <property type="entry name" value="Polysacc_deac_1"/>
    <property type="match status" value="1"/>
</dbReference>
<gene>
    <name evidence="2" type="ORF">IPJ27_13995</name>
</gene>
<dbReference type="GO" id="GO:0016810">
    <property type="term" value="F:hydrolase activity, acting on carbon-nitrogen (but not peptide) bonds"/>
    <property type="evidence" value="ECO:0007669"/>
    <property type="project" value="InterPro"/>
</dbReference>
<dbReference type="EMBL" id="JADJMH010000013">
    <property type="protein sequence ID" value="MBK7675772.1"/>
    <property type="molecule type" value="Genomic_DNA"/>
</dbReference>
<dbReference type="Gene3D" id="3.20.20.370">
    <property type="entry name" value="Glycoside hydrolase/deacetylase"/>
    <property type="match status" value="1"/>
</dbReference>
<feature type="domain" description="NodB homology" evidence="1">
    <location>
        <begin position="2"/>
        <end position="250"/>
    </location>
</feature>
<dbReference type="InterPro" id="IPR011330">
    <property type="entry name" value="Glyco_hydro/deAcase_b/a-brl"/>
</dbReference>
<protein>
    <submittedName>
        <fullName evidence="2">Polysaccharide deacetylase family protein</fullName>
    </submittedName>
</protein>
<comment type="caution">
    <text evidence="2">The sequence shown here is derived from an EMBL/GenBank/DDBJ whole genome shotgun (WGS) entry which is preliminary data.</text>
</comment>
<dbReference type="AlphaFoldDB" id="A0A935UGL0"/>
<accession>A0A935UGL0</accession>
<dbReference type="Proteomes" id="UP000697998">
    <property type="component" value="Unassembled WGS sequence"/>
</dbReference>
<evidence type="ECO:0000259" key="1">
    <source>
        <dbReference type="PROSITE" id="PS51677"/>
    </source>
</evidence>
<dbReference type="SUPFAM" id="SSF88713">
    <property type="entry name" value="Glycoside hydrolase/deacetylase"/>
    <property type="match status" value="1"/>
</dbReference>
<evidence type="ECO:0000313" key="2">
    <source>
        <dbReference type="EMBL" id="MBK7675772.1"/>
    </source>
</evidence>
<proteinExistence type="predicted"/>
<evidence type="ECO:0000313" key="3">
    <source>
        <dbReference type="Proteomes" id="UP000697998"/>
    </source>
</evidence>